<feature type="transmembrane region" description="Helical" evidence="1">
    <location>
        <begin position="166"/>
        <end position="184"/>
    </location>
</feature>
<evidence type="ECO:0000256" key="1">
    <source>
        <dbReference type="SAM" id="Phobius"/>
    </source>
</evidence>
<feature type="transmembrane region" description="Helical" evidence="1">
    <location>
        <begin position="337"/>
        <end position="357"/>
    </location>
</feature>
<feature type="transmembrane region" description="Helical" evidence="1">
    <location>
        <begin position="102"/>
        <end position="122"/>
    </location>
</feature>
<dbReference type="PANTHER" id="PTHR31970">
    <property type="match status" value="1"/>
</dbReference>
<feature type="transmembrane region" description="Helical" evidence="1">
    <location>
        <begin position="310"/>
        <end position="330"/>
    </location>
</feature>
<keyword evidence="1" id="KW-0472">Membrane</keyword>
<proteinExistence type="predicted"/>
<feature type="transmembrane region" description="Helical" evidence="1">
    <location>
        <begin position="56"/>
        <end position="76"/>
    </location>
</feature>
<reference evidence="2 3" key="1">
    <citation type="submission" date="2021-02" db="EMBL/GenBank/DDBJ databases">
        <title>Variation within the Batrachochytrium salamandrivorans European outbreak.</title>
        <authorList>
            <person name="Kelly M."/>
            <person name="Pasmans F."/>
            <person name="Shea T.P."/>
            <person name="Munoz J.F."/>
            <person name="Carranza S."/>
            <person name="Cuomo C.A."/>
            <person name="Martel A."/>
        </authorList>
    </citation>
    <scope>NUCLEOTIDE SEQUENCE [LARGE SCALE GENOMIC DNA]</scope>
    <source>
        <strain evidence="2 3">AMFP18/2</strain>
    </source>
</reference>
<dbReference type="PANTHER" id="PTHR31970:SF9">
    <property type="entry name" value="MOLYBDATE TRANSPORTER 2"/>
    <property type="match status" value="1"/>
</dbReference>
<dbReference type="Proteomes" id="UP001648503">
    <property type="component" value="Unassembled WGS sequence"/>
</dbReference>
<dbReference type="EMBL" id="JAFCIX010000438">
    <property type="protein sequence ID" value="KAH6590059.1"/>
    <property type="molecule type" value="Genomic_DNA"/>
</dbReference>
<comment type="caution">
    <text evidence="2">The sequence shown here is derived from an EMBL/GenBank/DDBJ whole genome shotgun (WGS) entry which is preliminary data.</text>
</comment>
<keyword evidence="3" id="KW-1185">Reference proteome</keyword>
<feature type="transmembrane region" description="Helical" evidence="1">
    <location>
        <begin position="270"/>
        <end position="290"/>
    </location>
</feature>
<evidence type="ECO:0000313" key="3">
    <source>
        <dbReference type="Proteomes" id="UP001648503"/>
    </source>
</evidence>
<feature type="transmembrane region" description="Helical" evidence="1">
    <location>
        <begin position="191"/>
        <end position="209"/>
    </location>
</feature>
<feature type="transmembrane region" description="Helical" evidence="1">
    <location>
        <begin position="377"/>
        <end position="410"/>
    </location>
</feature>
<dbReference type="InterPro" id="IPR031563">
    <property type="entry name" value="MOT1/MOT2"/>
</dbReference>
<dbReference type="Pfam" id="PF16983">
    <property type="entry name" value="MFS_MOT1"/>
    <property type="match status" value="2"/>
</dbReference>
<keyword evidence="1" id="KW-0812">Transmembrane</keyword>
<feature type="transmembrane region" description="Helical" evidence="1">
    <location>
        <begin position="28"/>
        <end position="50"/>
    </location>
</feature>
<feature type="transmembrane region" description="Helical" evidence="1">
    <location>
        <begin position="229"/>
        <end position="249"/>
    </location>
</feature>
<keyword evidence="1" id="KW-1133">Transmembrane helix</keyword>
<evidence type="ECO:0008006" key="4">
    <source>
        <dbReference type="Google" id="ProtNLM"/>
    </source>
</evidence>
<accession>A0ABQ8F1B6</accession>
<evidence type="ECO:0000313" key="2">
    <source>
        <dbReference type="EMBL" id="KAH6590059.1"/>
    </source>
</evidence>
<gene>
    <name evidence="2" type="ORF">BASA50_009760</name>
</gene>
<organism evidence="2 3">
    <name type="scientific">Batrachochytrium salamandrivorans</name>
    <dbReference type="NCBI Taxonomy" id="1357716"/>
    <lineage>
        <taxon>Eukaryota</taxon>
        <taxon>Fungi</taxon>
        <taxon>Fungi incertae sedis</taxon>
        <taxon>Chytridiomycota</taxon>
        <taxon>Chytridiomycota incertae sedis</taxon>
        <taxon>Chytridiomycetes</taxon>
        <taxon>Rhizophydiales</taxon>
        <taxon>Rhizophydiales incertae sedis</taxon>
        <taxon>Batrachochytrium</taxon>
    </lineage>
</organism>
<name>A0ABQ8F1B6_9FUNG</name>
<protein>
    <recommendedName>
        <fullName evidence="4">SLC26A/SulP transporter domain-containing protein</fullName>
    </recommendedName>
</protein>
<sequence>MVDANNDETKSTLLDAAMDRLRSFPSTVTIAEISGSFGDMATLLPVLLALGKTGQISVTSSLFFGGLYNIFTGLYYDIPMCVQPMKAIAATSIESNMSQQQITGAGMFVSAVLIFLGVTRLINVVNKYIPLSIVRGIQLGGGLTFIAKGAHSILKAKLYDFTGDNWTDNFVTAILAFSLVVAFYRTKVNSAVLIISFVGIIIAVVRLYVHDGHQPAPNTSFPSPIAPTPLEFATGVFMTGIGQIPLSLLDSVIAVSKLANDLYPNKSRPVASVTSVTVSVGFMNLIGGWFGSIPYCHGAGGLAGQYRFGARTGTSVIVLGILKIIIGLVFGNSLVAVFHYIPNTLLGVMIVVAGLELASCARDMHSYTPIEEYQDNFVILLITAGGLIGFGNSGIGFFLGYLAALVLIFLRRETHMEKGHIPSIVCIQ</sequence>